<evidence type="ECO:0000313" key="1">
    <source>
        <dbReference type="EMBL" id="KRK88019.1"/>
    </source>
</evidence>
<keyword evidence="2" id="KW-1185">Reference proteome</keyword>
<evidence type="ECO:0000313" key="2">
    <source>
        <dbReference type="Proteomes" id="UP000051581"/>
    </source>
</evidence>
<dbReference type="PATRIC" id="fig|1423808.3.peg.671"/>
<organism evidence="1 2">
    <name type="scientific">Lentilactobacillus sunkii DSM 19904</name>
    <dbReference type="NCBI Taxonomy" id="1423808"/>
    <lineage>
        <taxon>Bacteria</taxon>
        <taxon>Bacillati</taxon>
        <taxon>Bacillota</taxon>
        <taxon>Bacilli</taxon>
        <taxon>Lactobacillales</taxon>
        <taxon>Lactobacillaceae</taxon>
        <taxon>Lentilactobacillus</taxon>
    </lineage>
</organism>
<accession>A0A0R1L2U1</accession>
<dbReference type="EMBL" id="AZEA01000013">
    <property type="protein sequence ID" value="KRK88019.1"/>
    <property type="molecule type" value="Genomic_DNA"/>
</dbReference>
<name>A0A0R1L2U1_9LACO</name>
<proteinExistence type="predicted"/>
<comment type="caution">
    <text evidence="1">The sequence shown here is derived from an EMBL/GenBank/DDBJ whole genome shotgun (WGS) entry which is preliminary data.</text>
</comment>
<gene>
    <name evidence="1" type="ORF">FD17_GL000667</name>
</gene>
<dbReference type="Proteomes" id="UP000051581">
    <property type="component" value="Unassembled WGS sequence"/>
</dbReference>
<sequence length="135" mass="15841">MTYLEKIAHIYIENQVNHKSGSAFFQIDPDQSNIKLNIEWWYFNLQLDKSYFVDVSMNRDGEEMLINEQMIPVEKMETDDPYLSMCASYAPELLKPKAGSYQFSVTLMDEDQNICDFIQSYFEIQVKEKTPKPTA</sequence>
<dbReference type="AlphaFoldDB" id="A0A0R1L2U1"/>
<dbReference type="RefSeq" id="WP_057825567.1">
    <property type="nucleotide sequence ID" value="NZ_AZEA01000013.1"/>
</dbReference>
<reference evidence="1 2" key="1">
    <citation type="journal article" date="2015" name="Genome Announc.">
        <title>Expanding the biotechnology potential of lactobacilli through comparative genomics of 213 strains and associated genera.</title>
        <authorList>
            <person name="Sun Z."/>
            <person name="Harris H.M."/>
            <person name="McCann A."/>
            <person name="Guo C."/>
            <person name="Argimon S."/>
            <person name="Zhang W."/>
            <person name="Yang X."/>
            <person name="Jeffery I.B."/>
            <person name="Cooney J.C."/>
            <person name="Kagawa T.F."/>
            <person name="Liu W."/>
            <person name="Song Y."/>
            <person name="Salvetti E."/>
            <person name="Wrobel A."/>
            <person name="Rasinkangas P."/>
            <person name="Parkhill J."/>
            <person name="Rea M.C."/>
            <person name="O'Sullivan O."/>
            <person name="Ritari J."/>
            <person name="Douillard F.P."/>
            <person name="Paul Ross R."/>
            <person name="Yang R."/>
            <person name="Briner A.E."/>
            <person name="Felis G.E."/>
            <person name="de Vos W.M."/>
            <person name="Barrangou R."/>
            <person name="Klaenhammer T.R."/>
            <person name="Caufield P.W."/>
            <person name="Cui Y."/>
            <person name="Zhang H."/>
            <person name="O'Toole P.W."/>
        </authorList>
    </citation>
    <scope>NUCLEOTIDE SEQUENCE [LARGE SCALE GENOMIC DNA]</scope>
    <source>
        <strain evidence="1 2">DSM 19904</strain>
    </source>
</reference>
<dbReference type="OrthoDB" id="9961698at2"/>
<protein>
    <submittedName>
        <fullName evidence="1">Uncharacterized protein</fullName>
    </submittedName>
</protein>